<feature type="region of interest" description="Disordered" evidence="1">
    <location>
        <begin position="148"/>
        <end position="188"/>
    </location>
</feature>
<keyword evidence="3" id="KW-1185">Reference proteome</keyword>
<dbReference type="Proteomes" id="UP000654075">
    <property type="component" value="Unassembled WGS sequence"/>
</dbReference>
<gene>
    <name evidence="2" type="ORF">PGLA1383_LOCUS30090</name>
</gene>
<feature type="region of interest" description="Disordered" evidence="1">
    <location>
        <begin position="1"/>
        <end position="40"/>
    </location>
</feature>
<proteinExistence type="predicted"/>
<evidence type="ECO:0000313" key="3">
    <source>
        <dbReference type="Proteomes" id="UP000654075"/>
    </source>
</evidence>
<comment type="caution">
    <text evidence="2">The sequence shown here is derived from an EMBL/GenBank/DDBJ whole genome shotgun (WGS) entry which is preliminary data.</text>
</comment>
<dbReference type="EMBL" id="CAJNNV010025106">
    <property type="protein sequence ID" value="CAE8612295.1"/>
    <property type="molecule type" value="Genomic_DNA"/>
</dbReference>
<feature type="compositionally biased region" description="Polar residues" evidence="1">
    <location>
        <begin position="178"/>
        <end position="188"/>
    </location>
</feature>
<organism evidence="2 3">
    <name type="scientific">Polarella glacialis</name>
    <name type="common">Dinoflagellate</name>
    <dbReference type="NCBI Taxonomy" id="89957"/>
    <lineage>
        <taxon>Eukaryota</taxon>
        <taxon>Sar</taxon>
        <taxon>Alveolata</taxon>
        <taxon>Dinophyceae</taxon>
        <taxon>Suessiales</taxon>
        <taxon>Suessiaceae</taxon>
        <taxon>Polarella</taxon>
    </lineage>
</organism>
<evidence type="ECO:0000256" key="1">
    <source>
        <dbReference type="SAM" id="MobiDB-lite"/>
    </source>
</evidence>
<evidence type="ECO:0000313" key="2">
    <source>
        <dbReference type="EMBL" id="CAE8612295.1"/>
    </source>
</evidence>
<feature type="compositionally biased region" description="Basic and acidic residues" evidence="1">
    <location>
        <begin position="1"/>
        <end position="11"/>
    </location>
</feature>
<name>A0A813FF48_POLGL</name>
<sequence>MRRAAEADNTGKRGNKLSPRATAKSRGRQILSTPSSATAAADRLHEMTRPGGSANRKDIVELVCELGQKSALTDFKPRSLANLIWACATLKADDKTSLSAVAHHSALCTFGLRPQEIAMAARWFAKTHYAGAAAAGAVASATALRADSPKPKETANVSWGCTRSNTRSDFPNDAIPSAASQTTSEPHA</sequence>
<dbReference type="AlphaFoldDB" id="A0A813FF48"/>
<reference evidence="2" key="1">
    <citation type="submission" date="2021-02" db="EMBL/GenBank/DDBJ databases">
        <authorList>
            <person name="Dougan E. K."/>
            <person name="Rhodes N."/>
            <person name="Thang M."/>
            <person name="Chan C."/>
        </authorList>
    </citation>
    <scope>NUCLEOTIDE SEQUENCE</scope>
</reference>
<feature type="compositionally biased region" description="Polar residues" evidence="1">
    <location>
        <begin position="155"/>
        <end position="169"/>
    </location>
</feature>
<protein>
    <submittedName>
        <fullName evidence="2">Uncharacterized protein</fullName>
    </submittedName>
</protein>
<accession>A0A813FF48</accession>